<evidence type="ECO:0000313" key="3">
    <source>
        <dbReference type="Proteomes" id="UP000745764"/>
    </source>
</evidence>
<evidence type="ECO:0000313" key="2">
    <source>
        <dbReference type="EMBL" id="CAD0112388.1"/>
    </source>
</evidence>
<dbReference type="PANTHER" id="PTHR23028:SF134">
    <property type="entry name" value="PUTATIVE (AFU_ORTHOLOGUE AFUA_4G08520)-RELATED"/>
    <property type="match status" value="1"/>
</dbReference>
<protein>
    <recommendedName>
        <fullName evidence="4">Acyltransferase 3 domain-containing protein</fullName>
    </recommendedName>
</protein>
<keyword evidence="1" id="KW-0812">Transmembrane</keyword>
<reference evidence="2" key="1">
    <citation type="submission" date="2020-06" db="EMBL/GenBank/DDBJ databases">
        <authorList>
            <person name="Onetto C."/>
        </authorList>
    </citation>
    <scope>NUCLEOTIDE SEQUENCE</scope>
</reference>
<sequence length="223" mass="25215">MLWAHQADYWPMILFYGGCMLAELAVRQSTLAASTNDIFSVAKTGKLYSALCILGFICGLYLGGQPNQDYEHAPGWAMLWSLIPEHVTQPQRYWCNWGSLLLVWSTANFGLLQCIFTTRISQYLDKISFSLYLVHGVVIHTLHYSLLDALWNFIGTDTHLKKETAFLVSAVVVTIVIVWMADLFTRLVDVPSVKLARWLEGKCIVKTPAIKVEPAWRNSDTIV</sequence>
<dbReference type="EMBL" id="CAINUL010000015">
    <property type="protein sequence ID" value="CAD0112388.1"/>
    <property type="molecule type" value="Genomic_DNA"/>
</dbReference>
<keyword evidence="1" id="KW-1133">Transmembrane helix</keyword>
<name>A0A9N8PVQ0_9PEZI</name>
<dbReference type="PANTHER" id="PTHR23028">
    <property type="entry name" value="ACETYLTRANSFERASE"/>
    <property type="match status" value="1"/>
</dbReference>
<proteinExistence type="predicted"/>
<comment type="caution">
    <text evidence="2">The sequence shown here is derived from an EMBL/GenBank/DDBJ whole genome shotgun (WGS) entry which is preliminary data.</text>
</comment>
<evidence type="ECO:0008006" key="4">
    <source>
        <dbReference type="Google" id="ProtNLM"/>
    </source>
</evidence>
<keyword evidence="3" id="KW-1185">Reference proteome</keyword>
<gene>
    <name evidence="2" type="ORF">AWRI4620_LOCUS6643</name>
</gene>
<keyword evidence="1" id="KW-0472">Membrane</keyword>
<dbReference type="InterPro" id="IPR050879">
    <property type="entry name" value="Acyltransferase_3"/>
</dbReference>
<organism evidence="2 3">
    <name type="scientific">Aureobasidium uvarum</name>
    <dbReference type="NCBI Taxonomy" id="2773716"/>
    <lineage>
        <taxon>Eukaryota</taxon>
        <taxon>Fungi</taxon>
        <taxon>Dikarya</taxon>
        <taxon>Ascomycota</taxon>
        <taxon>Pezizomycotina</taxon>
        <taxon>Dothideomycetes</taxon>
        <taxon>Dothideomycetidae</taxon>
        <taxon>Dothideales</taxon>
        <taxon>Saccotheciaceae</taxon>
        <taxon>Aureobasidium</taxon>
    </lineage>
</organism>
<feature type="transmembrane region" description="Helical" evidence="1">
    <location>
        <begin position="97"/>
        <end position="117"/>
    </location>
</feature>
<dbReference type="OrthoDB" id="5819582at2759"/>
<dbReference type="AlphaFoldDB" id="A0A9N8PVQ0"/>
<accession>A0A9N8PVQ0</accession>
<feature type="transmembrane region" description="Helical" evidence="1">
    <location>
        <begin position="129"/>
        <end position="146"/>
    </location>
</feature>
<feature type="transmembrane region" description="Helical" evidence="1">
    <location>
        <begin position="6"/>
        <end position="26"/>
    </location>
</feature>
<evidence type="ECO:0000256" key="1">
    <source>
        <dbReference type="SAM" id="Phobius"/>
    </source>
</evidence>
<feature type="transmembrane region" description="Helical" evidence="1">
    <location>
        <begin position="47"/>
        <end position="64"/>
    </location>
</feature>
<dbReference type="Proteomes" id="UP000745764">
    <property type="component" value="Unassembled WGS sequence"/>
</dbReference>
<feature type="transmembrane region" description="Helical" evidence="1">
    <location>
        <begin position="166"/>
        <end position="188"/>
    </location>
</feature>